<dbReference type="EMBL" id="JAVRJZ010000020">
    <property type="protein sequence ID" value="KAK2705930.1"/>
    <property type="molecule type" value="Genomic_DNA"/>
</dbReference>
<evidence type="ECO:0000313" key="2">
    <source>
        <dbReference type="EMBL" id="KAK2705930.1"/>
    </source>
</evidence>
<feature type="compositionally biased region" description="Basic and acidic residues" evidence="1">
    <location>
        <begin position="1289"/>
        <end position="1305"/>
    </location>
</feature>
<accession>A0AA88L302</accession>
<feature type="compositionally biased region" description="Basic and acidic residues" evidence="1">
    <location>
        <begin position="862"/>
        <end position="874"/>
    </location>
</feature>
<feature type="region of interest" description="Disordered" evidence="1">
    <location>
        <begin position="157"/>
        <end position="212"/>
    </location>
</feature>
<keyword evidence="3" id="KW-1185">Reference proteome</keyword>
<proteinExistence type="predicted"/>
<feature type="compositionally biased region" description="Polar residues" evidence="1">
    <location>
        <begin position="232"/>
        <end position="241"/>
    </location>
</feature>
<comment type="caution">
    <text evidence="2">The sequence shown here is derived from an EMBL/GenBank/DDBJ whole genome shotgun (WGS) entry which is preliminary data.</text>
</comment>
<feature type="region of interest" description="Disordered" evidence="1">
    <location>
        <begin position="840"/>
        <end position="874"/>
    </location>
</feature>
<feature type="region of interest" description="Disordered" evidence="1">
    <location>
        <begin position="888"/>
        <end position="917"/>
    </location>
</feature>
<gene>
    <name evidence="2" type="ORF">QYM36_016073</name>
</gene>
<feature type="region of interest" description="Disordered" evidence="1">
    <location>
        <begin position="1197"/>
        <end position="1217"/>
    </location>
</feature>
<feature type="compositionally biased region" description="Basic and acidic residues" evidence="1">
    <location>
        <begin position="199"/>
        <end position="212"/>
    </location>
</feature>
<name>A0AA88L302_ARTSF</name>
<reference evidence="2" key="1">
    <citation type="submission" date="2023-07" db="EMBL/GenBank/DDBJ databases">
        <title>Chromosome-level genome assembly of Artemia franciscana.</title>
        <authorList>
            <person name="Jo E."/>
        </authorList>
    </citation>
    <scope>NUCLEOTIDE SEQUENCE</scope>
    <source>
        <tissue evidence="2">Whole body</tissue>
    </source>
</reference>
<feature type="compositionally biased region" description="Low complexity" evidence="1">
    <location>
        <begin position="998"/>
        <end position="1016"/>
    </location>
</feature>
<evidence type="ECO:0000256" key="1">
    <source>
        <dbReference type="SAM" id="MobiDB-lite"/>
    </source>
</evidence>
<feature type="compositionally biased region" description="Basic and acidic residues" evidence="1">
    <location>
        <begin position="169"/>
        <end position="190"/>
    </location>
</feature>
<feature type="compositionally biased region" description="Basic and acidic residues" evidence="1">
    <location>
        <begin position="988"/>
        <end position="997"/>
    </location>
</feature>
<dbReference type="Proteomes" id="UP001187531">
    <property type="component" value="Unassembled WGS sequence"/>
</dbReference>
<sequence length="1343" mass="151616">MIIKIKDMILDPIEQHVFQKAKYSTIPYIDDSETESESTSKDDALDDILSINDEEVEEFDRFFLLSSPEDDAKSFQEDEEIRSFFESGKKPLKRAVSLDSVSRKHGCRTLAEKRKRNLTDLCVDSKKCGVRSNCVSPSIAEGIIAEKIALLMKSGLRNNSGTKKHNKKGDRSCHVDNKENNVSDAEKVNSDQKFSSPLKDSDVTLEEKSEDPRRKLTNLIAYSSNFSSEIFPAKNTSQRVSQGAEEDDQNERKQKGDPEAIVNPRITSLPDQINPDDLKIIPNPSLANEHDFDTHHFDMELAENKQNSDENWTAPLISYGDSTSPSKDSVENFDCNSIDEMPITLNGTSQCLNANDQLLTKNYRDLNKLEEEFSHEIEPKFDFVKKEETPLPLDIEKERRSPAVDVDTYPHLAVGKVSSAVKNELRTLPNSSTVTKSEFSSEIVLVRETEGRFDSACERILTEKNILEAGRILADINETSKENSSGLYSLSCDMPKSALKHTGSVNKKARVIFNESKNVYFDANYVIYVDYDEDEYEIDLIDEQERPKFVSVKEFELNEVVGCESQPATLSPPDGYKDGLGLETGASMIEYPVTTVPETSDTDSSDRSDVEDLETSIEGVLQPIRHNPVMPDTPSLVTMTTEDQHEADCDFSVSLEMEPPRGILKGGKNWRENNTREKSVPGVRFNNCEEKCDKSEEKVDPRQNSAFQQLFPHAAKKLVHNQSDTNAAMTIASISDLDAFKRYEDWRHFMNTRPLKEKEMIESSTRLRQSIEKNSLRRSMVKRNIELKENCISESTDNLTEKLRWLTCIDENEDQENGYVRMSDVVPEIKLEMEQVLQQQQHQVQKQEEEHQCRHQTVPNKEPGKPNEDKKKNEKIYKKFNDFFRLKKEKDDKNQKSKTRRSVSPPPPSEVEPGFMRKKKEQMPDILAQSVLNPLTNQKRTDLIMLRVPDDLNSGDSGSSGAESYSIDDIEEVLGGTGCTVHHARYVPGEESRDDSGGSRSSRSSGDSGVGVQDSSIDTTDGQPRPGEEELALFIQRDAGRLDRLKKRYSITEEEDEMEDYGFLRRPSVRGIKPKFGTTTEIIKQMQEHLQPPAIATRGASHTTWPYPEKSDKRKGIVHSLQPLLEERPMNQSMRFIRPAQPPRLQRLASSPNLLARPDSYPIETLSNIKWATQSVIPPHNHPRPELVIQRHPNYLPGSRPTSLAPSHTHPTHGLRSPLQLMPEHFSTLPHPLTSSYHEGIQRLPSPHYRGVDDSIIYTTDGRFRPYQKQVHAYYKPECSDCGVSTPGSEDKVMSMGPKGEREGPEGASSSPGLASDVVPNALDYSKKDAAAIIPASLALVRP</sequence>
<protein>
    <submittedName>
        <fullName evidence="2">Uncharacterized protein</fullName>
    </submittedName>
</protein>
<feature type="region of interest" description="Disordered" evidence="1">
    <location>
        <begin position="1285"/>
        <end position="1318"/>
    </location>
</feature>
<feature type="region of interest" description="Disordered" evidence="1">
    <location>
        <begin position="232"/>
        <end position="261"/>
    </location>
</feature>
<evidence type="ECO:0000313" key="3">
    <source>
        <dbReference type="Proteomes" id="UP001187531"/>
    </source>
</evidence>
<organism evidence="2 3">
    <name type="scientific">Artemia franciscana</name>
    <name type="common">Brine shrimp</name>
    <name type="synonym">Artemia sanfranciscana</name>
    <dbReference type="NCBI Taxonomy" id="6661"/>
    <lineage>
        <taxon>Eukaryota</taxon>
        <taxon>Metazoa</taxon>
        <taxon>Ecdysozoa</taxon>
        <taxon>Arthropoda</taxon>
        <taxon>Crustacea</taxon>
        <taxon>Branchiopoda</taxon>
        <taxon>Anostraca</taxon>
        <taxon>Artemiidae</taxon>
        <taxon>Artemia</taxon>
    </lineage>
</organism>
<feature type="region of interest" description="Disordered" evidence="1">
    <location>
        <begin position="984"/>
        <end position="1027"/>
    </location>
</feature>